<gene>
    <name evidence="1" type="ORF">ASZ90_006926</name>
</gene>
<reference evidence="1" key="1">
    <citation type="journal article" date="2015" name="Proc. Natl. Acad. Sci. U.S.A.">
        <title>Networks of energetic and metabolic interactions define dynamics in microbial communities.</title>
        <authorList>
            <person name="Embree M."/>
            <person name="Liu J.K."/>
            <person name="Al-Bassam M.M."/>
            <person name="Zengler K."/>
        </authorList>
    </citation>
    <scope>NUCLEOTIDE SEQUENCE</scope>
</reference>
<proteinExistence type="predicted"/>
<dbReference type="EMBL" id="LNQE01000914">
    <property type="protein sequence ID" value="KUG23265.1"/>
    <property type="molecule type" value="Genomic_DNA"/>
</dbReference>
<evidence type="ECO:0000313" key="1">
    <source>
        <dbReference type="EMBL" id="KUG23265.1"/>
    </source>
</evidence>
<name>A0A0W8FR67_9ZZZZ</name>
<sequence>MQDSVNAFHFYFFASENKIKPIPNIESVMGQGSGSPKGFGLLRNINVESAISRNPDIIKHIFDILNINTPFHNS</sequence>
<accession>A0A0W8FR67</accession>
<protein>
    <submittedName>
        <fullName evidence="1">Uncharacterized protein</fullName>
    </submittedName>
</protein>
<dbReference type="AlphaFoldDB" id="A0A0W8FR67"/>
<comment type="caution">
    <text evidence="1">The sequence shown here is derived from an EMBL/GenBank/DDBJ whole genome shotgun (WGS) entry which is preliminary data.</text>
</comment>
<organism evidence="1">
    <name type="scientific">hydrocarbon metagenome</name>
    <dbReference type="NCBI Taxonomy" id="938273"/>
    <lineage>
        <taxon>unclassified sequences</taxon>
        <taxon>metagenomes</taxon>
        <taxon>ecological metagenomes</taxon>
    </lineage>
</organism>